<gene>
    <name evidence="1" type="ORF">Nmn1133_10930</name>
</gene>
<keyword evidence="2" id="KW-1185">Reference proteome</keyword>
<proteinExistence type="predicted"/>
<reference evidence="1 2" key="1">
    <citation type="submission" date="2018-11" db="EMBL/GenBank/DDBJ databases">
        <title>Genome sequences of Natronomonas sp. CBA1133.</title>
        <authorList>
            <person name="Roh S.W."/>
            <person name="Cha I.-T."/>
        </authorList>
    </citation>
    <scope>NUCLEOTIDE SEQUENCE [LARGE SCALE GENOMIC DNA]</scope>
    <source>
        <strain evidence="1 2">CBA1133</strain>
    </source>
</reference>
<comment type="caution">
    <text evidence="1">The sequence shown here is derived from an EMBL/GenBank/DDBJ whole genome shotgun (WGS) entry which is preliminary data.</text>
</comment>
<dbReference type="EMBL" id="RJJC01000001">
    <property type="protein sequence ID" value="RNJ27134.1"/>
    <property type="molecule type" value="Genomic_DNA"/>
</dbReference>
<dbReference type="RefSeq" id="WP_123124426.1">
    <property type="nucleotide sequence ID" value="NZ_RJJC01000001.1"/>
</dbReference>
<evidence type="ECO:0000313" key="1">
    <source>
        <dbReference type="EMBL" id="RNJ27134.1"/>
    </source>
</evidence>
<protein>
    <submittedName>
        <fullName evidence="1">Uncharacterized protein</fullName>
    </submittedName>
</protein>
<evidence type="ECO:0000313" key="2">
    <source>
        <dbReference type="Proteomes" id="UP000270581"/>
    </source>
</evidence>
<accession>A0AAJ4RA33</accession>
<dbReference type="Proteomes" id="UP000270581">
    <property type="component" value="Unassembled WGS sequence"/>
</dbReference>
<dbReference type="AlphaFoldDB" id="A0AAJ4RA33"/>
<sequence length="125" mass="13511">MRYGRQLTISAYTLDATVIDISQDEELATTPVTATLTANVSTAVADAVEAGDEYRLAGQPVATVQDVTREQTNGERVRLAVRVEFVARETTSGPMYGGEPLRLGRQLTVATDRYEFVGEVTAVEA</sequence>
<organism evidence="1 2">
    <name type="scientific">Halosegnis longus</name>
    <dbReference type="NCBI Taxonomy" id="2216012"/>
    <lineage>
        <taxon>Archaea</taxon>
        <taxon>Methanobacteriati</taxon>
        <taxon>Methanobacteriota</taxon>
        <taxon>Stenosarchaea group</taxon>
        <taxon>Halobacteria</taxon>
        <taxon>Halobacteriales</taxon>
        <taxon>Natronomonadaceae</taxon>
        <taxon>Halosegnis</taxon>
    </lineage>
</organism>
<name>A0AAJ4RA33_9EURY</name>